<reference evidence="2 3" key="1">
    <citation type="journal article" date="2020" name="Nature">
        <title>Six reference-quality genomes reveal evolution of bat adaptations.</title>
        <authorList>
            <person name="Jebb D."/>
            <person name="Huang Z."/>
            <person name="Pippel M."/>
            <person name="Hughes G.M."/>
            <person name="Lavrichenko K."/>
            <person name="Devanna P."/>
            <person name="Winkler S."/>
            <person name="Jermiin L.S."/>
            <person name="Skirmuntt E.C."/>
            <person name="Katzourakis A."/>
            <person name="Burkitt-Gray L."/>
            <person name="Ray D.A."/>
            <person name="Sullivan K.A.M."/>
            <person name="Roscito J.G."/>
            <person name="Kirilenko B.M."/>
            <person name="Davalos L.M."/>
            <person name="Corthals A.P."/>
            <person name="Power M.L."/>
            <person name="Jones G."/>
            <person name="Ransome R.D."/>
            <person name="Dechmann D.K.N."/>
            <person name="Locatelli A.G."/>
            <person name="Puechmaille S.J."/>
            <person name="Fedrigo O."/>
            <person name="Jarvis E.D."/>
            <person name="Hiller M."/>
            <person name="Vernes S.C."/>
            <person name="Myers E.W."/>
            <person name="Teeling E.C."/>
        </authorList>
    </citation>
    <scope>NUCLEOTIDE SEQUENCE [LARGE SCALE GENOMIC DNA]</scope>
    <source>
        <strain evidence="2">MRouAeg1</strain>
        <tissue evidence="2">Muscle</tissue>
    </source>
</reference>
<sequence>MLSGQVRWNPFPRAPTLHPRALRGLASLRKVPGAAPFPNRPPGGTARPAPRFRVRKLRRGDFRLGRRCGRRSGCSEALLPLVPKPQVPPVVQLKPESGAPTSRRGGLGTQVAPPDRCEGVPAAAAPGDRWAPARPASRQHREGVCGPVHWHQAVSPGLRRPGLSNAPTR</sequence>
<dbReference type="AlphaFoldDB" id="A0A7J8H0M2"/>
<evidence type="ECO:0000313" key="2">
    <source>
        <dbReference type="EMBL" id="KAF6465747.1"/>
    </source>
</evidence>
<comment type="caution">
    <text evidence="2">The sequence shown here is derived from an EMBL/GenBank/DDBJ whole genome shotgun (WGS) entry which is preliminary data.</text>
</comment>
<keyword evidence="3" id="KW-1185">Reference proteome</keyword>
<feature type="region of interest" description="Disordered" evidence="1">
    <location>
        <begin position="87"/>
        <end position="142"/>
    </location>
</feature>
<protein>
    <submittedName>
        <fullName evidence="2">Uncharacterized protein</fullName>
    </submittedName>
</protein>
<proteinExistence type="predicted"/>
<organism evidence="2 3">
    <name type="scientific">Rousettus aegyptiacus</name>
    <name type="common">Egyptian fruit bat</name>
    <name type="synonym">Pteropus aegyptiacus</name>
    <dbReference type="NCBI Taxonomy" id="9407"/>
    <lineage>
        <taxon>Eukaryota</taxon>
        <taxon>Metazoa</taxon>
        <taxon>Chordata</taxon>
        <taxon>Craniata</taxon>
        <taxon>Vertebrata</taxon>
        <taxon>Euteleostomi</taxon>
        <taxon>Mammalia</taxon>
        <taxon>Eutheria</taxon>
        <taxon>Laurasiatheria</taxon>
        <taxon>Chiroptera</taxon>
        <taxon>Yinpterochiroptera</taxon>
        <taxon>Pteropodoidea</taxon>
        <taxon>Pteropodidae</taxon>
        <taxon>Rousettinae</taxon>
        <taxon>Rousettus</taxon>
    </lineage>
</organism>
<dbReference type="Proteomes" id="UP000593571">
    <property type="component" value="Unassembled WGS sequence"/>
</dbReference>
<evidence type="ECO:0000256" key="1">
    <source>
        <dbReference type="SAM" id="MobiDB-lite"/>
    </source>
</evidence>
<evidence type="ECO:0000313" key="3">
    <source>
        <dbReference type="Proteomes" id="UP000593571"/>
    </source>
</evidence>
<dbReference type="EMBL" id="JACASE010000005">
    <property type="protein sequence ID" value="KAF6465747.1"/>
    <property type="molecule type" value="Genomic_DNA"/>
</dbReference>
<gene>
    <name evidence="2" type="ORF">HJG63_011170</name>
</gene>
<accession>A0A7J8H0M2</accession>
<feature type="compositionally biased region" description="Low complexity" evidence="1">
    <location>
        <begin position="121"/>
        <end position="136"/>
    </location>
</feature>
<name>A0A7J8H0M2_ROUAE</name>